<organism evidence="1 2">
    <name type="scientific">Paramecium octaurelia</name>
    <dbReference type="NCBI Taxonomy" id="43137"/>
    <lineage>
        <taxon>Eukaryota</taxon>
        <taxon>Sar</taxon>
        <taxon>Alveolata</taxon>
        <taxon>Ciliophora</taxon>
        <taxon>Intramacronucleata</taxon>
        <taxon>Oligohymenophorea</taxon>
        <taxon>Peniculida</taxon>
        <taxon>Parameciidae</taxon>
        <taxon>Paramecium</taxon>
    </lineage>
</organism>
<evidence type="ECO:0000313" key="2">
    <source>
        <dbReference type="Proteomes" id="UP000683925"/>
    </source>
</evidence>
<dbReference type="EMBL" id="CAJJDP010000160">
    <property type="protein sequence ID" value="CAD8212627.1"/>
    <property type="molecule type" value="Genomic_DNA"/>
</dbReference>
<dbReference type="OrthoDB" id="10377952at2759"/>
<protein>
    <submittedName>
        <fullName evidence="1">Uncharacterized protein</fullName>
    </submittedName>
</protein>
<proteinExistence type="predicted"/>
<sequence length="97" mass="11479">MDYKECNSNQYERKNRFHNKIKNEALQLLSQLKCDLPIRYAIQMTKEAGRRGISGESLGRVFKGNSNKYCKNWAECRIINKVQRRNNQKKSQQAQQI</sequence>
<gene>
    <name evidence="1" type="ORF">POCTA_138.1.T1580110</name>
</gene>
<reference evidence="1" key="1">
    <citation type="submission" date="2021-01" db="EMBL/GenBank/DDBJ databases">
        <authorList>
            <consortium name="Genoscope - CEA"/>
            <person name="William W."/>
        </authorList>
    </citation>
    <scope>NUCLEOTIDE SEQUENCE</scope>
</reference>
<accession>A0A8S1YJM8</accession>
<dbReference type="AlphaFoldDB" id="A0A8S1YJM8"/>
<keyword evidence="2" id="KW-1185">Reference proteome</keyword>
<dbReference type="Proteomes" id="UP000683925">
    <property type="component" value="Unassembled WGS sequence"/>
</dbReference>
<comment type="caution">
    <text evidence="1">The sequence shown here is derived from an EMBL/GenBank/DDBJ whole genome shotgun (WGS) entry which is preliminary data.</text>
</comment>
<evidence type="ECO:0000313" key="1">
    <source>
        <dbReference type="EMBL" id="CAD8212627.1"/>
    </source>
</evidence>
<name>A0A8S1YJM8_PAROT</name>